<protein>
    <submittedName>
        <fullName evidence="1">Uncharacterized protein</fullName>
    </submittedName>
</protein>
<organism evidence="1">
    <name type="scientific">Streptomyces sp. R21</name>
    <dbReference type="NCBI Taxonomy" id="3238627"/>
    <lineage>
        <taxon>Bacteria</taxon>
        <taxon>Bacillati</taxon>
        <taxon>Actinomycetota</taxon>
        <taxon>Actinomycetes</taxon>
        <taxon>Kitasatosporales</taxon>
        <taxon>Streptomycetaceae</taxon>
        <taxon>Streptomyces</taxon>
    </lineage>
</organism>
<sequence length="71" mass="6957">MGRKLAGFIGLVAATLVLGLGGSAEAGVTQIQQGMQHQLADSQGPTSVLADSQGPTVILADSQGPTVIVAG</sequence>
<gene>
    <name evidence="1" type="ORF">AB5J56_20625</name>
</gene>
<accession>A0AB39P9A3</accession>
<dbReference type="EMBL" id="CP163435">
    <property type="protein sequence ID" value="XDQ26964.1"/>
    <property type="molecule type" value="Genomic_DNA"/>
</dbReference>
<reference evidence="1" key="1">
    <citation type="submission" date="2024-07" db="EMBL/GenBank/DDBJ databases">
        <authorList>
            <person name="Yu S.T."/>
        </authorList>
    </citation>
    <scope>NUCLEOTIDE SEQUENCE</scope>
    <source>
        <strain evidence="1">R21</strain>
    </source>
</reference>
<dbReference type="RefSeq" id="WP_369234206.1">
    <property type="nucleotide sequence ID" value="NZ_CP163435.1"/>
</dbReference>
<name>A0AB39P9A3_9ACTN</name>
<evidence type="ECO:0000313" key="1">
    <source>
        <dbReference type="EMBL" id="XDQ26964.1"/>
    </source>
</evidence>
<dbReference type="AlphaFoldDB" id="A0AB39P9A3"/>
<proteinExistence type="predicted"/>